<dbReference type="PANTHER" id="PTHR43303">
    <property type="entry name" value="NADPH DEHYDROGENASE C23G7.10C-RELATED"/>
    <property type="match status" value="1"/>
</dbReference>
<dbReference type="SUPFAM" id="SSF51395">
    <property type="entry name" value="FMN-linked oxidoreductases"/>
    <property type="match status" value="1"/>
</dbReference>
<keyword evidence="8" id="KW-1185">Reference proteome</keyword>
<evidence type="ECO:0000256" key="4">
    <source>
        <dbReference type="ARBA" id="ARBA00022857"/>
    </source>
</evidence>
<evidence type="ECO:0000256" key="5">
    <source>
        <dbReference type="ARBA" id="ARBA00023002"/>
    </source>
</evidence>
<dbReference type="CDD" id="cd02932">
    <property type="entry name" value="OYE_YqiM_FMN"/>
    <property type="match status" value="1"/>
</dbReference>
<sequence>MTKKLFTPLVLSNNTLGNRIIVSPMCQYSAIDGLATDWHLAHYGQFAIGKVGAIIQEATAVSPEGRITYADLGIWSDEQIVKLKQITTFIKSQGCIPGIQLAHAGRKASCEKPWITRAQIAPREKNGWQTIAPTVIPFNQEDNPPKAMSQEDISDLINAFHSGAKRAVQAGYEIIELHGAHGYLLHQFLSPLTNQRTDRYGGSFENRIRLTLEIIEAVKSVLTTQSLWLRISATDWAEGGWTLEESIELAKIVHTKGVELIDVSTGGLVKHQQIKVKQNYQVPFAAAIKQQTNILVGAVGLIKTSTQAEEILEEGFADCILIGRELLRDPHFAMKAAHELGVDLAWANQYERGKETI</sequence>
<protein>
    <submittedName>
        <fullName evidence="7">Oxidoreductase</fullName>
    </submittedName>
</protein>
<dbReference type="GO" id="GO:0003959">
    <property type="term" value="F:NADPH dehydrogenase activity"/>
    <property type="evidence" value="ECO:0007669"/>
    <property type="project" value="InterPro"/>
</dbReference>
<dbReference type="EMBL" id="WMJY01000012">
    <property type="protein sequence ID" value="MTH29650.1"/>
    <property type="molecule type" value="Genomic_DNA"/>
</dbReference>
<evidence type="ECO:0000256" key="1">
    <source>
        <dbReference type="ARBA" id="ARBA00001917"/>
    </source>
</evidence>
<comment type="caution">
    <text evidence="7">The sequence shown here is derived from an EMBL/GenBank/DDBJ whole genome shotgun (WGS) entry which is preliminary data.</text>
</comment>
<dbReference type="GO" id="GO:0010181">
    <property type="term" value="F:FMN binding"/>
    <property type="evidence" value="ECO:0007669"/>
    <property type="project" value="InterPro"/>
</dbReference>
<evidence type="ECO:0000256" key="2">
    <source>
        <dbReference type="ARBA" id="ARBA00022630"/>
    </source>
</evidence>
<reference evidence="7 8" key="1">
    <citation type="journal article" date="2006" name="Int. J. Syst. Evol. Microbiol.">
        <title>Myroides pelagicus sp. nov., isolated from seawater in Thailand.</title>
        <authorList>
            <person name="Yoon J."/>
            <person name="Maneerat S."/>
            <person name="Kawai F."/>
            <person name="Yokota A."/>
        </authorList>
    </citation>
    <scope>NUCLEOTIDE SEQUENCE [LARGE SCALE GENOMIC DNA]</scope>
    <source>
        <strain evidence="7 8">SM1T</strain>
    </source>
</reference>
<organism evidence="7 8">
    <name type="scientific">Myroides pelagicus</name>
    <dbReference type="NCBI Taxonomy" id="270914"/>
    <lineage>
        <taxon>Bacteria</taxon>
        <taxon>Pseudomonadati</taxon>
        <taxon>Bacteroidota</taxon>
        <taxon>Flavobacteriia</taxon>
        <taxon>Flavobacteriales</taxon>
        <taxon>Flavobacteriaceae</taxon>
        <taxon>Myroides</taxon>
    </lineage>
</organism>
<accession>A0A7K1GLM8</accession>
<keyword evidence="4" id="KW-0521">NADP</keyword>
<dbReference type="InterPro" id="IPR013785">
    <property type="entry name" value="Aldolase_TIM"/>
</dbReference>
<dbReference type="OrthoDB" id="9772736at2"/>
<dbReference type="InterPro" id="IPR044152">
    <property type="entry name" value="YqjM-like"/>
</dbReference>
<name>A0A7K1GLM8_9FLAO</name>
<comment type="cofactor">
    <cofactor evidence="1">
        <name>FMN</name>
        <dbReference type="ChEBI" id="CHEBI:58210"/>
    </cofactor>
</comment>
<dbReference type="Pfam" id="PF00724">
    <property type="entry name" value="Oxidored_FMN"/>
    <property type="match status" value="1"/>
</dbReference>
<dbReference type="GO" id="GO:0050661">
    <property type="term" value="F:NADP binding"/>
    <property type="evidence" value="ECO:0007669"/>
    <property type="project" value="InterPro"/>
</dbReference>
<dbReference type="PANTHER" id="PTHR43303:SF4">
    <property type="entry name" value="NADPH DEHYDROGENASE C23G7.10C-RELATED"/>
    <property type="match status" value="1"/>
</dbReference>
<keyword evidence="5" id="KW-0560">Oxidoreductase</keyword>
<evidence type="ECO:0000256" key="3">
    <source>
        <dbReference type="ARBA" id="ARBA00022643"/>
    </source>
</evidence>
<proteinExistence type="predicted"/>
<evidence type="ECO:0000313" key="7">
    <source>
        <dbReference type="EMBL" id="MTH29650.1"/>
    </source>
</evidence>
<evidence type="ECO:0000313" key="8">
    <source>
        <dbReference type="Proteomes" id="UP000488936"/>
    </source>
</evidence>
<dbReference type="InterPro" id="IPR001155">
    <property type="entry name" value="OxRdtase_FMN_N"/>
</dbReference>
<dbReference type="AlphaFoldDB" id="A0A7K1GLM8"/>
<feature type="domain" description="NADH:flavin oxidoreductase/NADH oxidase N-terminal" evidence="6">
    <location>
        <begin position="4"/>
        <end position="340"/>
    </location>
</feature>
<keyword evidence="2" id="KW-0285">Flavoprotein</keyword>
<dbReference type="RefSeq" id="WP_155035646.1">
    <property type="nucleotide sequence ID" value="NZ_JAYMMG010000001.1"/>
</dbReference>
<dbReference type="Gene3D" id="3.20.20.70">
    <property type="entry name" value="Aldolase class I"/>
    <property type="match status" value="1"/>
</dbReference>
<dbReference type="Proteomes" id="UP000488936">
    <property type="component" value="Unassembled WGS sequence"/>
</dbReference>
<keyword evidence="3" id="KW-0288">FMN</keyword>
<evidence type="ECO:0000259" key="6">
    <source>
        <dbReference type="Pfam" id="PF00724"/>
    </source>
</evidence>
<gene>
    <name evidence="7" type="ORF">GJV77_06930</name>
</gene>